<organism evidence="21 22">
    <name type="scientific">Rhizobium calliandrae</name>
    <dbReference type="NCBI Taxonomy" id="1312182"/>
    <lineage>
        <taxon>Bacteria</taxon>
        <taxon>Pseudomonadati</taxon>
        <taxon>Pseudomonadota</taxon>
        <taxon>Alphaproteobacteria</taxon>
        <taxon>Hyphomicrobiales</taxon>
        <taxon>Rhizobiaceae</taxon>
        <taxon>Rhizobium/Agrobacterium group</taxon>
        <taxon>Rhizobium</taxon>
    </lineage>
</organism>
<keyword evidence="22" id="KW-1185">Reference proteome</keyword>
<evidence type="ECO:0000256" key="10">
    <source>
        <dbReference type="ARBA" id="ARBA00023160"/>
    </source>
</evidence>
<evidence type="ECO:0000256" key="5">
    <source>
        <dbReference type="ARBA" id="ARBA00022832"/>
    </source>
</evidence>
<protein>
    <recommendedName>
        <fullName evidence="14">Peroxisomal trans-2-enoyl-CoA reductase</fullName>
        <ecNumber evidence="13">1.3.1.38</ecNumber>
    </recommendedName>
</protein>
<keyword evidence="6" id="KW-0521">NADP</keyword>
<evidence type="ECO:0000256" key="11">
    <source>
        <dbReference type="ARBA" id="ARBA00037124"/>
    </source>
</evidence>
<proteinExistence type="predicted"/>
<dbReference type="InterPro" id="IPR036291">
    <property type="entry name" value="NAD(P)-bd_dom_sf"/>
</dbReference>
<evidence type="ECO:0000256" key="12">
    <source>
        <dbReference type="ARBA" id="ARBA00038622"/>
    </source>
</evidence>
<evidence type="ECO:0000256" key="8">
    <source>
        <dbReference type="ARBA" id="ARBA00023098"/>
    </source>
</evidence>
<dbReference type="InterPro" id="IPR002347">
    <property type="entry name" value="SDR_fam"/>
</dbReference>
<comment type="catalytic activity">
    <reaction evidence="18">
        <text>a (2E)-enoyl-CoA + NADPH + H(+) = a 2,3-saturated acyl-CoA + NADP(+)</text>
        <dbReference type="Rhea" id="RHEA:33763"/>
        <dbReference type="ChEBI" id="CHEBI:15378"/>
        <dbReference type="ChEBI" id="CHEBI:57783"/>
        <dbReference type="ChEBI" id="CHEBI:58349"/>
        <dbReference type="ChEBI" id="CHEBI:58856"/>
        <dbReference type="ChEBI" id="CHEBI:65111"/>
        <dbReference type="EC" id="1.3.1.38"/>
    </reaction>
    <physiologicalReaction direction="left-to-right" evidence="18">
        <dbReference type="Rhea" id="RHEA:33764"/>
    </physiologicalReaction>
</comment>
<dbReference type="PANTHER" id="PTHR24317:SF7">
    <property type="entry name" value="PEROXISOMAL TRANS-2-ENOYL-COA REDUCTASE"/>
    <property type="match status" value="1"/>
</dbReference>
<evidence type="ECO:0000313" key="22">
    <source>
        <dbReference type="Proteomes" id="UP001172630"/>
    </source>
</evidence>
<comment type="caution">
    <text evidence="21">The sequence shown here is derived from an EMBL/GenBank/DDBJ whole genome shotgun (WGS) entry which is preliminary data.</text>
</comment>
<evidence type="ECO:0000256" key="1">
    <source>
        <dbReference type="ARBA" id="ARBA00004275"/>
    </source>
</evidence>
<evidence type="ECO:0000256" key="4">
    <source>
        <dbReference type="ARBA" id="ARBA00022553"/>
    </source>
</evidence>
<dbReference type="PANTHER" id="PTHR24317">
    <property type="entry name" value="PEROXISOMAL TRANS-2-ENOYL-COA REDUCTASE"/>
    <property type="match status" value="1"/>
</dbReference>
<keyword evidence="8" id="KW-0443">Lipid metabolism</keyword>
<evidence type="ECO:0000256" key="17">
    <source>
        <dbReference type="ARBA" id="ARBA00049108"/>
    </source>
</evidence>
<evidence type="ECO:0000256" key="9">
    <source>
        <dbReference type="ARBA" id="ARBA00023140"/>
    </source>
</evidence>
<comment type="catalytic activity">
    <reaction evidence="16">
        <text>(2E)-tetradecenoyl-CoA + NADPH + H(+) = tetradecanoyl-CoA + NADP(+)</text>
        <dbReference type="Rhea" id="RHEA:44968"/>
        <dbReference type="ChEBI" id="CHEBI:15378"/>
        <dbReference type="ChEBI" id="CHEBI:57385"/>
        <dbReference type="ChEBI" id="CHEBI:57783"/>
        <dbReference type="ChEBI" id="CHEBI:58349"/>
        <dbReference type="ChEBI" id="CHEBI:61405"/>
    </reaction>
    <physiologicalReaction direction="left-to-right" evidence="16">
        <dbReference type="Rhea" id="RHEA:44969"/>
    </physiologicalReaction>
</comment>
<sequence>MEAEAQLVGATQEDTLAAALSRIPIGRMASPEEIANVVAFLSSSKASYVTGVAISMDGAQVPTVV</sequence>
<gene>
    <name evidence="21" type="ORF">PY650_24360</name>
</gene>
<accession>A0ABT7KJB6</accession>
<dbReference type="Proteomes" id="UP001172630">
    <property type="component" value="Unassembled WGS sequence"/>
</dbReference>
<dbReference type="EC" id="1.3.1.38" evidence="13"/>
<reference evidence="21" key="1">
    <citation type="submission" date="2023-06" db="EMBL/GenBank/DDBJ databases">
        <title>Phylogenetic Diversity of Rhizobium strains.</title>
        <authorList>
            <person name="Moura F.T."/>
            <person name="Helene L.C.F."/>
            <person name="Hungria M."/>
        </authorList>
    </citation>
    <scope>NUCLEOTIDE SEQUENCE</scope>
    <source>
        <strain evidence="21">CCGE524</strain>
    </source>
</reference>
<keyword evidence="3" id="KW-0444">Lipid biosynthesis</keyword>
<keyword evidence="9" id="KW-0576">Peroxisome</keyword>
<dbReference type="InterPro" id="IPR052388">
    <property type="entry name" value="Peroxisomal_t2-enoyl-CoA_red"/>
</dbReference>
<keyword evidence="4" id="KW-0597">Phosphoprotein</keyword>
<evidence type="ECO:0000256" key="13">
    <source>
        <dbReference type="ARBA" id="ARBA00038849"/>
    </source>
</evidence>
<evidence type="ECO:0000256" key="18">
    <source>
        <dbReference type="ARBA" id="ARBA00049251"/>
    </source>
</evidence>
<dbReference type="Gene3D" id="3.40.50.720">
    <property type="entry name" value="NAD(P)-binding Rossmann-like Domain"/>
    <property type="match status" value="1"/>
</dbReference>
<evidence type="ECO:0000256" key="7">
    <source>
        <dbReference type="ARBA" id="ARBA00023002"/>
    </source>
</evidence>
<comment type="catalytic activity">
    <reaction evidence="17">
        <text>(2E)-hexenoyl-CoA + NADPH + H(+) = hexanoyl-CoA + NADP(+)</text>
        <dbReference type="Rhea" id="RHEA:44956"/>
        <dbReference type="ChEBI" id="CHEBI:15378"/>
        <dbReference type="ChEBI" id="CHEBI:57783"/>
        <dbReference type="ChEBI" id="CHEBI:58349"/>
        <dbReference type="ChEBI" id="CHEBI:62077"/>
        <dbReference type="ChEBI" id="CHEBI:62620"/>
    </reaction>
    <physiologicalReaction direction="left-to-right" evidence="17">
        <dbReference type="Rhea" id="RHEA:44957"/>
    </physiologicalReaction>
</comment>
<evidence type="ECO:0000256" key="20">
    <source>
        <dbReference type="ARBA" id="ARBA00049559"/>
    </source>
</evidence>
<comment type="subcellular location">
    <subcellularLocation>
        <location evidence="1">Peroxisome</location>
    </subcellularLocation>
</comment>
<evidence type="ECO:0000256" key="16">
    <source>
        <dbReference type="ARBA" id="ARBA00048686"/>
    </source>
</evidence>
<keyword evidence="5" id="KW-0276">Fatty acid metabolism</keyword>
<comment type="catalytic activity">
    <reaction evidence="19">
        <text>(2E)-decenoyl-CoA + NADPH + H(+) = decanoyl-CoA + NADP(+)</text>
        <dbReference type="Rhea" id="RHEA:44960"/>
        <dbReference type="ChEBI" id="CHEBI:15378"/>
        <dbReference type="ChEBI" id="CHEBI:57783"/>
        <dbReference type="ChEBI" id="CHEBI:58349"/>
        <dbReference type="ChEBI" id="CHEBI:61406"/>
        <dbReference type="ChEBI" id="CHEBI:61430"/>
    </reaction>
    <physiologicalReaction direction="left-to-right" evidence="19">
        <dbReference type="Rhea" id="RHEA:44961"/>
    </physiologicalReaction>
</comment>
<name>A0ABT7KJB6_9HYPH</name>
<dbReference type="EMBL" id="JARFYN010000037">
    <property type="protein sequence ID" value="MDL2408718.1"/>
    <property type="molecule type" value="Genomic_DNA"/>
</dbReference>
<dbReference type="RefSeq" id="WP_285882164.1">
    <property type="nucleotide sequence ID" value="NZ_JARFYN010000037.1"/>
</dbReference>
<comment type="catalytic activity">
    <reaction evidence="15">
        <text>(2E)-dodecenoyl-CoA + NADPH + H(+) = dodecanoyl-CoA + NADP(+)</text>
        <dbReference type="Rhea" id="RHEA:44964"/>
        <dbReference type="ChEBI" id="CHEBI:15378"/>
        <dbReference type="ChEBI" id="CHEBI:57330"/>
        <dbReference type="ChEBI" id="CHEBI:57375"/>
        <dbReference type="ChEBI" id="CHEBI:57783"/>
        <dbReference type="ChEBI" id="CHEBI:58349"/>
    </reaction>
    <physiologicalReaction direction="left-to-right" evidence="15">
        <dbReference type="Rhea" id="RHEA:44965"/>
    </physiologicalReaction>
</comment>
<evidence type="ECO:0000256" key="19">
    <source>
        <dbReference type="ARBA" id="ARBA00049386"/>
    </source>
</evidence>
<keyword evidence="10" id="KW-0275">Fatty acid biosynthesis</keyword>
<evidence type="ECO:0000256" key="2">
    <source>
        <dbReference type="ARBA" id="ARBA00005189"/>
    </source>
</evidence>
<keyword evidence="7" id="KW-0560">Oxidoreductase</keyword>
<dbReference type="SUPFAM" id="SSF51735">
    <property type="entry name" value="NAD(P)-binding Rossmann-fold domains"/>
    <property type="match status" value="1"/>
</dbReference>
<evidence type="ECO:0000256" key="3">
    <source>
        <dbReference type="ARBA" id="ARBA00022516"/>
    </source>
</evidence>
<evidence type="ECO:0000256" key="14">
    <source>
        <dbReference type="ARBA" id="ARBA00041063"/>
    </source>
</evidence>
<comment type="function">
    <text evidence="11">Participates in chain elongation of fatty acids. Catalyzes the reduction of trans-2-enoyl-CoAs of varying chain lengths from 6:1 to 16:1, having maximum activity with 10:1 CoA. Has no 2,4-dienoyl-CoA reductase activity.</text>
</comment>
<evidence type="ECO:0000256" key="15">
    <source>
        <dbReference type="ARBA" id="ARBA00047570"/>
    </source>
</evidence>
<evidence type="ECO:0000256" key="6">
    <source>
        <dbReference type="ARBA" id="ARBA00022857"/>
    </source>
</evidence>
<evidence type="ECO:0000313" key="21">
    <source>
        <dbReference type="EMBL" id="MDL2408718.1"/>
    </source>
</evidence>
<comment type="pathway">
    <text evidence="2">Lipid metabolism.</text>
</comment>
<comment type="subunit">
    <text evidence="12">Interacts with PEX5, probably required to target it into peroxisomes.</text>
</comment>
<comment type="catalytic activity">
    <reaction evidence="20">
        <text>(2E)-octenoyl-CoA + NADPH + H(+) = octanoyl-CoA + NADP(+)</text>
        <dbReference type="Rhea" id="RHEA:44952"/>
        <dbReference type="ChEBI" id="CHEBI:15378"/>
        <dbReference type="ChEBI" id="CHEBI:57386"/>
        <dbReference type="ChEBI" id="CHEBI:57783"/>
        <dbReference type="ChEBI" id="CHEBI:58349"/>
        <dbReference type="ChEBI" id="CHEBI:62242"/>
    </reaction>
    <physiologicalReaction direction="left-to-right" evidence="20">
        <dbReference type="Rhea" id="RHEA:44953"/>
    </physiologicalReaction>
</comment>
<dbReference type="Pfam" id="PF13561">
    <property type="entry name" value="adh_short_C2"/>
    <property type="match status" value="1"/>
</dbReference>